<reference evidence="3" key="1">
    <citation type="journal article" date="2019" name="Int. J. Syst. Evol. Microbiol.">
        <title>The Global Catalogue of Microorganisms (GCM) 10K type strain sequencing project: providing services to taxonomists for standard genome sequencing and annotation.</title>
        <authorList>
            <consortium name="The Broad Institute Genomics Platform"/>
            <consortium name="The Broad Institute Genome Sequencing Center for Infectious Disease"/>
            <person name="Wu L."/>
            <person name="Ma J."/>
        </authorList>
    </citation>
    <scope>NUCLEOTIDE SEQUENCE [LARGE SCALE GENOMIC DNA]</scope>
    <source>
        <strain evidence="3">CGMCC 1.12750</strain>
    </source>
</reference>
<gene>
    <name evidence="2" type="ORF">ACFQXB_11660</name>
</gene>
<dbReference type="RefSeq" id="WP_377404569.1">
    <property type="nucleotide sequence ID" value="NZ_JBHTFQ010000006.1"/>
</dbReference>
<evidence type="ECO:0000313" key="2">
    <source>
        <dbReference type="EMBL" id="MFC7704852.1"/>
    </source>
</evidence>
<dbReference type="Gene3D" id="3.90.75.20">
    <property type="match status" value="1"/>
</dbReference>
<evidence type="ECO:0000259" key="1">
    <source>
        <dbReference type="Pfam" id="PF13392"/>
    </source>
</evidence>
<name>A0ABW2UJF4_9RHOB</name>
<proteinExistence type="predicted"/>
<dbReference type="Proteomes" id="UP001596516">
    <property type="component" value="Unassembled WGS sequence"/>
</dbReference>
<keyword evidence="2" id="KW-0255">Endonuclease</keyword>
<accession>A0ABW2UJF4</accession>
<feature type="domain" description="HNH nuclease" evidence="1">
    <location>
        <begin position="9"/>
        <end position="35"/>
    </location>
</feature>
<keyword evidence="2" id="KW-0378">Hydrolase</keyword>
<evidence type="ECO:0000313" key="3">
    <source>
        <dbReference type="Proteomes" id="UP001596516"/>
    </source>
</evidence>
<dbReference type="GO" id="GO:0004519">
    <property type="term" value="F:endonuclease activity"/>
    <property type="evidence" value="ECO:0007669"/>
    <property type="project" value="UniProtKB-KW"/>
</dbReference>
<keyword evidence="2" id="KW-0540">Nuclease</keyword>
<dbReference type="Pfam" id="PF13392">
    <property type="entry name" value="HNH_3"/>
    <property type="match status" value="1"/>
</dbReference>
<sequence>MGRPLLRSEVVHHINHDATDNRITNLMLFATNAEHKRFEHGQDIRPIWCGSCHFNMLVRSGVCECRQAPLSLCAMA</sequence>
<protein>
    <submittedName>
        <fullName evidence="2">HNH endonuclease</fullName>
    </submittedName>
</protein>
<comment type="caution">
    <text evidence="2">The sequence shown here is derived from an EMBL/GenBank/DDBJ whole genome shotgun (WGS) entry which is preliminary data.</text>
</comment>
<keyword evidence="3" id="KW-1185">Reference proteome</keyword>
<organism evidence="2 3">
    <name type="scientific">Plastorhodobacter daqingensis</name>
    <dbReference type="NCBI Taxonomy" id="1387281"/>
    <lineage>
        <taxon>Bacteria</taxon>
        <taxon>Pseudomonadati</taxon>
        <taxon>Pseudomonadota</taxon>
        <taxon>Alphaproteobacteria</taxon>
        <taxon>Rhodobacterales</taxon>
        <taxon>Paracoccaceae</taxon>
        <taxon>Plastorhodobacter</taxon>
    </lineage>
</organism>
<dbReference type="EMBL" id="JBHTFQ010000006">
    <property type="protein sequence ID" value="MFC7704852.1"/>
    <property type="molecule type" value="Genomic_DNA"/>
</dbReference>
<dbReference type="InterPro" id="IPR003615">
    <property type="entry name" value="HNH_nuc"/>
</dbReference>